<keyword evidence="2" id="KW-1185">Reference proteome</keyword>
<accession>A0A176RWC7</accession>
<dbReference type="EMBL" id="LUTY01002575">
    <property type="protein sequence ID" value="OAD20025.1"/>
    <property type="molecule type" value="Genomic_DNA"/>
</dbReference>
<comment type="caution">
    <text evidence="1">The sequence shown here is derived from an EMBL/GenBank/DDBJ whole genome shotgun (WGS) entry which is preliminary data.</text>
</comment>
<dbReference type="SUPFAM" id="SSF53335">
    <property type="entry name" value="S-adenosyl-L-methionine-dependent methyltransferases"/>
    <property type="match status" value="1"/>
</dbReference>
<organism evidence="1 2">
    <name type="scientific">Candidatus Thiomargarita nelsonii</name>
    <dbReference type="NCBI Taxonomy" id="1003181"/>
    <lineage>
        <taxon>Bacteria</taxon>
        <taxon>Pseudomonadati</taxon>
        <taxon>Pseudomonadota</taxon>
        <taxon>Gammaproteobacteria</taxon>
        <taxon>Thiotrichales</taxon>
        <taxon>Thiotrichaceae</taxon>
        <taxon>Thiomargarita</taxon>
    </lineage>
</organism>
<sequence length="63" mass="7232">MLGIDWANTAIERAKFEYGEIPGQLEFKTVDICREPFASPQFEVLLDRGCFHVQERKLGTNSE</sequence>
<name>A0A176RWC7_9GAMM</name>
<dbReference type="InterPro" id="IPR029063">
    <property type="entry name" value="SAM-dependent_MTases_sf"/>
</dbReference>
<evidence type="ECO:0000313" key="1">
    <source>
        <dbReference type="EMBL" id="OAD20025.1"/>
    </source>
</evidence>
<dbReference type="AlphaFoldDB" id="A0A176RWC7"/>
<dbReference type="Proteomes" id="UP000076962">
    <property type="component" value="Unassembled WGS sequence"/>
</dbReference>
<reference evidence="1 2" key="1">
    <citation type="submission" date="2016-05" db="EMBL/GenBank/DDBJ databases">
        <title>Single-cell genome of chain-forming Candidatus Thiomargarita nelsonii and comparison to other large sulfur-oxidizing bacteria.</title>
        <authorList>
            <person name="Winkel M."/>
            <person name="Salman V."/>
            <person name="Woyke T."/>
            <person name="Schulz-Vogt H."/>
            <person name="Richter M."/>
            <person name="Flood B."/>
            <person name="Bailey J."/>
            <person name="Amann R."/>
            <person name="Mussmann M."/>
        </authorList>
    </citation>
    <scope>NUCLEOTIDE SEQUENCE [LARGE SCALE GENOMIC DNA]</scope>
    <source>
        <strain evidence="1 2">THI036</strain>
    </source>
</reference>
<gene>
    <name evidence="1" type="ORF">THIOM_004297</name>
</gene>
<protein>
    <submittedName>
        <fullName evidence="1">Uncharacterized protein</fullName>
    </submittedName>
</protein>
<dbReference type="Gene3D" id="3.40.50.150">
    <property type="entry name" value="Vaccinia Virus protein VP39"/>
    <property type="match status" value="1"/>
</dbReference>
<evidence type="ECO:0000313" key="2">
    <source>
        <dbReference type="Proteomes" id="UP000076962"/>
    </source>
</evidence>
<proteinExistence type="predicted"/>